<dbReference type="Proteomes" id="UP000295215">
    <property type="component" value="Unassembled WGS sequence"/>
</dbReference>
<dbReference type="EMBL" id="SOAG01000004">
    <property type="protein sequence ID" value="TDS64395.1"/>
    <property type="molecule type" value="Genomic_DNA"/>
</dbReference>
<keyword evidence="2" id="KW-1185">Reference proteome</keyword>
<evidence type="ECO:0000313" key="1">
    <source>
        <dbReference type="EMBL" id="TDS64395.1"/>
    </source>
</evidence>
<reference evidence="1 2" key="1">
    <citation type="submission" date="2019-03" db="EMBL/GenBank/DDBJ databases">
        <title>Genomic Encyclopedia of Archaeal and Bacterial Type Strains, Phase II (KMG-II): from individual species to whole genera.</title>
        <authorList>
            <person name="Goeker M."/>
        </authorList>
    </citation>
    <scope>NUCLEOTIDE SEQUENCE [LARGE SCALE GENOMIC DNA]</scope>
    <source>
        <strain evidence="1 2">DSM 28213</strain>
    </source>
</reference>
<comment type="caution">
    <text evidence="1">The sequence shown here is derived from an EMBL/GenBank/DDBJ whole genome shotgun (WGS) entry which is preliminary data.</text>
</comment>
<dbReference type="OrthoDB" id="9786026at2"/>
<dbReference type="RefSeq" id="WP_071307409.1">
    <property type="nucleotide sequence ID" value="NZ_SOAG01000004.1"/>
</dbReference>
<dbReference type="AlphaFoldDB" id="A0A4R7F238"/>
<gene>
    <name evidence="1" type="ORF">C8P70_104113</name>
</gene>
<name>A0A4R7F238_9FLAO</name>
<protein>
    <submittedName>
        <fullName evidence="1">Uncharacterized protein</fullName>
    </submittedName>
</protein>
<organism evidence="1 2">
    <name type="scientific">Myroides indicus</name>
    <dbReference type="NCBI Taxonomy" id="1323422"/>
    <lineage>
        <taxon>Bacteria</taxon>
        <taxon>Pseudomonadati</taxon>
        <taxon>Bacteroidota</taxon>
        <taxon>Flavobacteriia</taxon>
        <taxon>Flavobacteriales</taxon>
        <taxon>Flavobacteriaceae</taxon>
        <taxon>Myroides</taxon>
    </lineage>
</organism>
<accession>A0A4R7F238</accession>
<sequence>MQKVITVTVTSGAGRVSKQEKKDDRFVGEHEFDLVNNALNEGFKVKEVIQTPGSNTGSLHPTVVITFVLEK</sequence>
<evidence type="ECO:0000313" key="2">
    <source>
        <dbReference type="Proteomes" id="UP000295215"/>
    </source>
</evidence>
<proteinExistence type="predicted"/>